<evidence type="ECO:0000256" key="6">
    <source>
        <dbReference type="ARBA" id="ARBA00023136"/>
    </source>
</evidence>
<evidence type="ECO:0008006" key="10">
    <source>
        <dbReference type="Google" id="ProtNLM"/>
    </source>
</evidence>
<evidence type="ECO:0000256" key="4">
    <source>
        <dbReference type="ARBA" id="ARBA00022692"/>
    </source>
</evidence>
<comment type="caution">
    <text evidence="8">The sequence shown here is derived from an EMBL/GenBank/DDBJ whole genome shotgun (WGS) entry which is preliminary data.</text>
</comment>
<accession>A0ABY3FYW3</accession>
<evidence type="ECO:0000256" key="2">
    <source>
        <dbReference type="ARBA" id="ARBA00022448"/>
    </source>
</evidence>
<gene>
    <name evidence="8" type="ORF">CHCC15381_4700</name>
</gene>
<organism evidence="8 9">
    <name type="scientific">Bacillus paralicheniformis</name>
    <dbReference type="NCBI Taxonomy" id="1648923"/>
    <lineage>
        <taxon>Bacteria</taxon>
        <taxon>Bacillati</taxon>
        <taxon>Bacillota</taxon>
        <taxon>Bacilli</taxon>
        <taxon>Bacillales</taxon>
        <taxon>Bacillaceae</taxon>
        <taxon>Bacillus</taxon>
    </lineage>
</organism>
<keyword evidence="9" id="KW-1185">Reference proteome</keyword>
<comment type="subcellular location">
    <subcellularLocation>
        <location evidence="1">Cell membrane</location>
        <topology evidence="1">Multi-pass membrane protein</topology>
    </subcellularLocation>
</comment>
<evidence type="ECO:0000256" key="7">
    <source>
        <dbReference type="SAM" id="Phobius"/>
    </source>
</evidence>
<reference evidence="8 9" key="1">
    <citation type="submission" date="2019-06" db="EMBL/GenBank/DDBJ databases">
        <title>Genome sequence analysis of &gt;100 Bacillus licheniformis strains suggests intrinsic resistance to this species.</title>
        <authorList>
            <person name="Wels M."/>
            <person name="Siezen R.J."/>
            <person name="Johansen E."/>
            <person name="Stuer-Lauridsen B."/>
            <person name="Bjerre K."/>
            <person name="Nielsen B.K.K."/>
        </authorList>
    </citation>
    <scope>NUCLEOTIDE SEQUENCE [LARGE SCALE GENOMIC DNA]</scope>
    <source>
        <strain evidence="8 9">BAC-15381</strain>
    </source>
</reference>
<proteinExistence type="predicted"/>
<evidence type="ECO:0000256" key="1">
    <source>
        <dbReference type="ARBA" id="ARBA00004651"/>
    </source>
</evidence>
<keyword evidence="6 7" id="KW-0472">Membrane</keyword>
<dbReference type="PANTHER" id="PTHR23513:SF9">
    <property type="entry name" value="ENTEROBACTIN EXPORTER ENTS"/>
    <property type="match status" value="1"/>
</dbReference>
<keyword evidence="3" id="KW-1003">Cell membrane</keyword>
<feature type="transmembrane region" description="Helical" evidence="7">
    <location>
        <begin position="67"/>
        <end position="93"/>
    </location>
</feature>
<feature type="transmembrane region" description="Helical" evidence="7">
    <location>
        <begin position="25"/>
        <end position="46"/>
    </location>
</feature>
<evidence type="ECO:0000256" key="3">
    <source>
        <dbReference type="ARBA" id="ARBA00022475"/>
    </source>
</evidence>
<evidence type="ECO:0000313" key="9">
    <source>
        <dbReference type="Proteomes" id="UP000429980"/>
    </source>
</evidence>
<dbReference type="PANTHER" id="PTHR23513">
    <property type="entry name" value="INTEGRAL MEMBRANE EFFLUX PROTEIN-RELATED"/>
    <property type="match status" value="1"/>
</dbReference>
<keyword evidence="4 7" id="KW-0812">Transmembrane</keyword>
<sequence length="115" mass="12617">MVKITADSFAFTSILWFLILDGKGAVGTGMLIAVTLLPQALIGPLISPFMKPKTLKFWMFSADITRASLMLIIPIFYFSGFSPLWFIISLMLIHSATGASYDPASISMIPQIVKN</sequence>
<evidence type="ECO:0000256" key="5">
    <source>
        <dbReference type="ARBA" id="ARBA00022989"/>
    </source>
</evidence>
<name>A0ABY3FYW3_9BACI</name>
<keyword evidence="5 7" id="KW-1133">Transmembrane helix</keyword>
<dbReference type="Proteomes" id="UP000429980">
    <property type="component" value="Unassembled WGS sequence"/>
</dbReference>
<evidence type="ECO:0000313" key="8">
    <source>
        <dbReference type="EMBL" id="TWL42092.1"/>
    </source>
</evidence>
<protein>
    <recommendedName>
        <fullName evidence="10">MFS transporter</fullName>
    </recommendedName>
</protein>
<keyword evidence="2" id="KW-0813">Transport</keyword>
<dbReference type="EMBL" id="NILF01000021">
    <property type="protein sequence ID" value="TWL42092.1"/>
    <property type="molecule type" value="Genomic_DNA"/>
</dbReference>